<comment type="similarity">
    <text evidence="10">Belongs to the insect chemoreceptor superfamily. Heteromeric odorant receptor channel (TC 1.A.69) family.</text>
</comment>
<keyword evidence="3 10" id="KW-0716">Sensory transduction</keyword>
<dbReference type="InterPro" id="IPR004117">
    <property type="entry name" value="7tm6_olfct_rcpt"/>
</dbReference>
<keyword evidence="8 10" id="KW-0675">Receptor</keyword>
<evidence type="ECO:0000256" key="3">
    <source>
        <dbReference type="ARBA" id="ARBA00022606"/>
    </source>
</evidence>
<keyword evidence="4 10" id="KW-0812">Transmembrane</keyword>
<dbReference type="GO" id="GO:0005886">
    <property type="term" value="C:plasma membrane"/>
    <property type="evidence" value="ECO:0007669"/>
    <property type="project" value="UniProtKB-SubCell"/>
</dbReference>
<dbReference type="Pfam" id="PF02949">
    <property type="entry name" value="7tm_6"/>
    <property type="match status" value="1"/>
</dbReference>
<evidence type="ECO:0000256" key="6">
    <source>
        <dbReference type="ARBA" id="ARBA00022989"/>
    </source>
</evidence>
<gene>
    <name evidence="11" type="ORF">DMAD_02283</name>
</gene>
<dbReference type="EMBL" id="AP029266">
    <property type="protein sequence ID" value="BFG02907.1"/>
    <property type="molecule type" value="Genomic_DNA"/>
</dbReference>
<comment type="caution">
    <text evidence="10">Lacks conserved residue(s) required for the propagation of feature annotation.</text>
</comment>
<proteinExistence type="inferred from homology"/>
<keyword evidence="6 10" id="KW-1133">Transmembrane helix</keyword>
<keyword evidence="7 10" id="KW-0472">Membrane</keyword>
<keyword evidence="12" id="KW-1185">Reference proteome</keyword>
<dbReference type="PANTHER" id="PTHR21137:SF35">
    <property type="entry name" value="ODORANT RECEPTOR 19A-RELATED"/>
    <property type="match status" value="1"/>
</dbReference>
<keyword evidence="9 10" id="KW-0807">Transducer</keyword>
<sequence length="393" mass="44931">MQNVEENKLQLDTHTAVAYHWRVWQLTGLIRPSGIPKSLYRSYSIGLNLLVTLLFPLSLLARLILTRSMKEMCENLTITITDIAANLKFGNVYLVRRHLREIRTLIQQLDRRAQVIGDREELRALDWAVTTARNTFRTFAWIFVCGTTLSCVRVALARSRQLLYPAWFGIDWRSSDEAYVGIYAYQLIALIVQAVQNCANDSYPPAYLCLLTGHMRALELRVGRIGRGCGCDCLNDRQSYAQLLGCIQDLTLIHRMHTIIQEILSVPCMAQFACSVAVQCTVAMHFLYVADADDRLAMILSVIFFVAVTLEVFVICYFGDQMRTQSEALCHAFYACNWIEQLPRFRRDLLFTLARAQRPSLILAGSYIPLTLETFKEVMHFAYSAFTLLLRAK</sequence>
<comment type="subcellular location">
    <subcellularLocation>
        <location evidence="1 10">Cell membrane</location>
        <topology evidence="1 10">Multi-pass membrane protein</topology>
    </subcellularLocation>
</comment>
<feature type="transmembrane region" description="Helical" evidence="10">
    <location>
        <begin position="45"/>
        <end position="65"/>
    </location>
</feature>
<evidence type="ECO:0000256" key="10">
    <source>
        <dbReference type="RuleBase" id="RU351113"/>
    </source>
</evidence>
<accession>A0AAU9G5F4</accession>
<evidence type="ECO:0000256" key="8">
    <source>
        <dbReference type="ARBA" id="ARBA00023170"/>
    </source>
</evidence>
<evidence type="ECO:0000256" key="2">
    <source>
        <dbReference type="ARBA" id="ARBA00022475"/>
    </source>
</evidence>
<evidence type="ECO:0000256" key="1">
    <source>
        <dbReference type="ARBA" id="ARBA00004651"/>
    </source>
</evidence>
<protein>
    <recommendedName>
        <fullName evidence="10">Odorant receptor</fullName>
    </recommendedName>
</protein>
<evidence type="ECO:0000256" key="4">
    <source>
        <dbReference type="ARBA" id="ARBA00022692"/>
    </source>
</evidence>
<evidence type="ECO:0000256" key="5">
    <source>
        <dbReference type="ARBA" id="ARBA00022725"/>
    </source>
</evidence>
<keyword evidence="5 10" id="KW-0552">Olfaction</keyword>
<evidence type="ECO:0000256" key="7">
    <source>
        <dbReference type="ARBA" id="ARBA00023136"/>
    </source>
</evidence>
<organism evidence="11 12">
    <name type="scientific">Drosophila madeirensis</name>
    <name type="common">Fruit fly</name>
    <dbReference type="NCBI Taxonomy" id="30013"/>
    <lineage>
        <taxon>Eukaryota</taxon>
        <taxon>Metazoa</taxon>
        <taxon>Ecdysozoa</taxon>
        <taxon>Arthropoda</taxon>
        <taxon>Hexapoda</taxon>
        <taxon>Insecta</taxon>
        <taxon>Pterygota</taxon>
        <taxon>Neoptera</taxon>
        <taxon>Endopterygota</taxon>
        <taxon>Diptera</taxon>
        <taxon>Brachycera</taxon>
        <taxon>Muscomorpha</taxon>
        <taxon>Ephydroidea</taxon>
        <taxon>Drosophilidae</taxon>
        <taxon>Drosophila</taxon>
        <taxon>Sophophora</taxon>
    </lineage>
</organism>
<evidence type="ECO:0000313" key="12">
    <source>
        <dbReference type="Proteomes" id="UP001500889"/>
    </source>
</evidence>
<dbReference type="PANTHER" id="PTHR21137">
    <property type="entry name" value="ODORANT RECEPTOR"/>
    <property type="match status" value="1"/>
</dbReference>
<keyword evidence="2" id="KW-1003">Cell membrane</keyword>
<dbReference type="GO" id="GO:0007165">
    <property type="term" value="P:signal transduction"/>
    <property type="evidence" value="ECO:0007669"/>
    <property type="project" value="UniProtKB-KW"/>
</dbReference>
<evidence type="ECO:0000313" key="11">
    <source>
        <dbReference type="EMBL" id="BFG02907.1"/>
    </source>
</evidence>
<dbReference type="GO" id="GO:0004984">
    <property type="term" value="F:olfactory receptor activity"/>
    <property type="evidence" value="ECO:0007669"/>
    <property type="project" value="InterPro"/>
</dbReference>
<feature type="transmembrane region" description="Helical" evidence="10">
    <location>
        <begin position="296"/>
        <end position="318"/>
    </location>
</feature>
<dbReference type="GO" id="GO:0005549">
    <property type="term" value="F:odorant binding"/>
    <property type="evidence" value="ECO:0007669"/>
    <property type="project" value="InterPro"/>
</dbReference>
<reference evidence="11 12" key="1">
    <citation type="submission" date="2024-02" db="EMBL/GenBank/DDBJ databases">
        <title>A chromosome-level genome assembly of Drosophila madeirensis, a fruit fly species endemic to Madeira island.</title>
        <authorList>
            <person name="Tomihara K."/>
            <person name="Llopart A."/>
            <person name="Yamamoto D."/>
        </authorList>
    </citation>
    <scope>NUCLEOTIDE SEQUENCE [LARGE SCALE GENOMIC DNA]</scope>
    <source>
        <strain evidence="11 12">RF1</strain>
    </source>
</reference>
<dbReference type="AlphaFoldDB" id="A0AAU9G5F4"/>
<evidence type="ECO:0000256" key="9">
    <source>
        <dbReference type="ARBA" id="ARBA00023224"/>
    </source>
</evidence>
<feature type="transmembrane region" description="Helical" evidence="10">
    <location>
        <begin position="263"/>
        <end position="290"/>
    </location>
</feature>
<name>A0AAU9G5F4_DROMD</name>
<dbReference type="Proteomes" id="UP001500889">
    <property type="component" value="Chromosome A"/>
</dbReference>